<dbReference type="FunFam" id="3.90.79.10:FF:000003">
    <property type="entry name" value="M7GpppN-mRNA hydrolase isoform 2"/>
    <property type="match status" value="1"/>
</dbReference>
<dbReference type="GO" id="GO:0051056">
    <property type="term" value="P:regulation of small GTPase mediated signal transduction"/>
    <property type="evidence" value="ECO:0007669"/>
    <property type="project" value="InterPro"/>
</dbReference>
<dbReference type="Pfam" id="PF00293">
    <property type="entry name" value="NUDIX"/>
    <property type="match status" value="1"/>
</dbReference>
<dbReference type="EMBL" id="HG805814">
    <property type="protein sequence ID" value="CDW52059.1"/>
    <property type="molecule type" value="Genomic_DNA"/>
</dbReference>
<dbReference type="SUPFAM" id="SSF140586">
    <property type="entry name" value="Dcp2 domain-like"/>
    <property type="match status" value="1"/>
</dbReference>
<comment type="subcellular location">
    <subcellularLocation>
        <location evidence="2">Cytoplasm</location>
    </subcellularLocation>
</comment>
<dbReference type="PANTHER" id="PTHR21344">
    <property type="entry name" value="RAL GTPASE-ACTIVATING PROTEIN SUBUNIT BETA"/>
    <property type="match status" value="1"/>
</dbReference>
<dbReference type="PROSITE" id="PS51462">
    <property type="entry name" value="NUDIX"/>
    <property type="match status" value="1"/>
</dbReference>
<dbReference type="STRING" id="36087.A0A077YWF3"/>
<evidence type="ECO:0000256" key="3">
    <source>
        <dbReference type="ARBA" id="ARBA00005279"/>
    </source>
</evidence>
<evidence type="ECO:0000256" key="6">
    <source>
        <dbReference type="ARBA" id="ARBA00022723"/>
    </source>
</evidence>
<evidence type="ECO:0000256" key="11">
    <source>
        <dbReference type="ARBA" id="ARBA00078183"/>
    </source>
</evidence>
<feature type="region of interest" description="Disordered" evidence="12">
    <location>
        <begin position="1677"/>
        <end position="1701"/>
    </location>
</feature>
<dbReference type="InterPro" id="IPR000331">
    <property type="entry name" value="Rap/Ran_GAP_dom"/>
</dbReference>
<evidence type="ECO:0000256" key="2">
    <source>
        <dbReference type="ARBA" id="ARBA00004496"/>
    </source>
</evidence>
<dbReference type="Pfam" id="PF20412">
    <property type="entry name" value="RALGAPB_N"/>
    <property type="match status" value="1"/>
</dbReference>
<dbReference type="GO" id="GO:0030145">
    <property type="term" value="F:manganese ion binding"/>
    <property type="evidence" value="ECO:0007669"/>
    <property type="project" value="InterPro"/>
</dbReference>
<comment type="catalytic activity">
    <reaction evidence="10">
        <text>a 5'-end (N(7)-methyl 5'-triphosphoguanosine)-ribonucleoside in mRNA + H2O = N(7)-methyl-GDP + a 5'-end phospho-ribonucleoside in mRNA + 2 H(+)</text>
        <dbReference type="Rhea" id="RHEA:67484"/>
        <dbReference type="Rhea" id="RHEA-COMP:15692"/>
        <dbReference type="Rhea" id="RHEA-COMP:17167"/>
        <dbReference type="ChEBI" id="CHEBI:15377"/>
        <dbReference type="ChEBI" id="CHEBI:15378"/>
        <dbReference type="ChEBI" id="CHEBI:63714"/>
        <dbReference type="ChEBI" id="CHEBI:138282"/>
        <dbReference type="ChEBI" id="CHEBI:156461"/>
        <dbReference type="EC" id="3.6.1.62"/>
    </reaction>
    <physiologicalReaction direction="left-to-right" evidence="10">
        <dbReference type="Rhea" id="RHEA:67485"/>
    </physiologicalReaction>
</comment>
<dbReference type="AlphaFoldDB" id="A0A077YWF3"/>
<comment type="similarity">
    <text evidence="3">Belongs to the Nudix hydrolase family. DCP2 subfamily.</text>
</comment>
<feature type="compositionally biased region" description="Polar residues" evidence="12">
    <location>
        <begin position="1680"/>
        <end position="1700"/>
    </location>
</feature>
<dbReference type="InterPro" id="IPR020084">
    <property type="entry name" value="NUDIX_hydrolase_CS"/>
</dbReference>
<reference evidence="15" key="1">
    <citation type="submission" date="2014-01" db="EMBL/GenBank/DDBJ databases">
        <authorList>
            <person name="Aslett M."/>
        </authorList>
    </citation>
    <scope>NUCLEOTIDE SEQUENCE</scope>
</reference>
<dbReference type="InterPro" id="IPR015797">
    <property type="entry name" value="NUDIX_hydrolase-like_dom_sf"/>
</dbReference>
<dbReference type="GO" id="GO:0000184">
    <property type="term" value="P:nuclear-transcribed mRNA catabolic process, nonsense-mediated decay"/>
    <property type="evidence" value="ECO:0007669"/>
    <property type="project" value="InterPro"/>
</dbReference>
<dbReference type="InterPro" id="IPR036189">
    <property type="entry name" value="DCP2_BoxA_sf"/>
</dbReference>
<gene>
    <name evidence="15" type="ORF">TTRE_0000031801</name>
</gene>
<dbReference type="Proteomes" id="UP000030665">
    <property type="component" value="Unassembled WGS sequence"/>
</dbReference>
<keyword evidence="6" id="KW-0479">Metal-binding</keyword>
<dbReference type="PROSITE" id="PS00893">
    <property type="entry name" value="NUDIX_BOX"/>
    <property type="match status" value="1"/>
</dbReference>
<dbReference type="SMART" id="SM01125">
    <property type="entry name" value="DCP2"/>
    <property type="match status" value="1"/>
</dbReference>
<dbReference type="Gene3D" id="1.10.10.1050">
    <property type="entry name" value="Dcp2, box A domain"/>
    <property type="match status" value="1"/>
</dbReference>
<accession>A0A077YWF3</accession>
<keyword evidence="8" id="KW-0694">RNA-binding</keyword>
<evidence type="ECO:0000313" key="15">
    <source>
        <dbReference type="EMBL" id="CDW52059.1"/>
    </source>
</evidence>
<dbReference type="GO" id="GO:0005096">
    <property type="term" value="F:GTPase activator activity"/>
    <property type="evidence" value="ECO:0007669"/>
    <property type="project" value="UniProtKB-KW"/>
</dbReference>
<feature type="region of interest" description="Disordered" evidence="12">
    <location>
        <begin position="1165"/>
        <end position="1204"/>
    </location>
</feature>
<evidence type="ECO:0000256" key="7">
    <source>
        <dbReference type="ARBA" id="ARBA00022801"/>
    </source>
</evidence>
<sequence>MLETYKDWAELDLNLSSHSVLHKFSNATGLVVANAVVEELVHQLNTGTTALTCDAEVKWCMEVLSYALALPLNSNYTIISNSVVICCDWLTCLTGKPIAGVPKPLSQRSHFYSTEILNQLGSLFAFQWVPGIEIDTIKRRVRECERVLHRIKSVVPDTKAELQSTVLPEMLKFMLGVAQNLLAFPFEFDAEIETLCALAMRVLLFVWLQACVHHYPAPAYWKTLNSCDLELLSGNCSNEAFSQTWYRFLMIFGNLGRFLKTKNADGEYAFNAPSVVQPSESSDQSSTERPFLVANHWSYCFFIAMVTVDFIVSGLMGFEVDCLLVRREQVPSIKETTPSLSSLASSQSLSQSTISQTSSFLRAAIKSGLPGAAKTKETKQPSAMVKPSQTTTTTTPPPPPPSGLATSDIVQTVLKEMLIKPTVEGTFPSDKPAVNSMLRLFGSWLFEACATGEMSTNRQMNFQSTTVKGQEKELIVGTLERSIEARAARAVAIITLSKIFCHKLSDEELLVEHVGRFYSVIRETIAEGDPMIVSSLLVYSTNLFRVNLRGCEAVWPHLLSAVEKLFSETNRNQLMAKESCMRHACLRLLSASVTFSFCFGDPSAKEKNELIGHACQLHSILCTMLTEETDSQNLQLCVNLLAAYCFGLLFWRKSGGETPQGQGGHETVGAALFLLAEVLGKNKLSDFAVCLSVYDSLSTLIAIFPAKGSNELFPYEQLLFTVCKVIQSQLALPSRSHSRDLHSTIVAAFGFLENMLIRLPSLLINKDCLQRVCEIIELGIYGCEGHQFNVSEKKPASQRVHDAADQLLRCMFSRVGDSFEPITSLQDENYLIDSMADNSGNRMATVKFLYVLYNSFILAVSELDGLNGGAKIAYQLYCTSLMFFYMGADETRETALIIRSPLIMATCQLYELLTRSEEEGKPLSRPKGRPRPELRRPVPTFFPPEAETAPRCKADLSIPEMKMDDQRSRMLSLIRSFEHRYKEERARQRSDADDSETVDITPQRRGTGRHHARLLLYDLGVTQFTDCEPQFQVLDSDASEFSAELAALDRLPSRHVSTVHIFYVKKGQCSTSAILKNSENVDETDKCFLAFLTNLGEGVAVGDDALWTGHWSTAYQTNCFESTLEEPLQSRKRYVFDGKNHLLYWSSPSVEMAFLLPSTATNRFGVGEDHPTRPPRLKSSSFPDTDTAAPSLTKQSSGKRTEMKQRRVSVYQDYKFLVVWVERHEDIGQVPIDELVEYTDTGEKSSPPPVTEGLYIVYVCRLVNGLYRLDFQCPHSKLGCPGPIVDGLVLNLDLLAPFVRHTVLNAATRRRLEQEGWKIFKSKMSCYFNWSTILCYGTFPLAELFTLSIWPLALVLHVEKEVFARLAHNIRREVLTELCSRFLMNIPDEEKVDPVRVCFQIEQAHWFYVDFFCGGECSCSLREFMSAIFAHCPFLRPYAPQVTDVMGRWRAYKSGVPLFGAILVNESLSEVLLVQGYYAKSSWGFPKGKINENESPEECAVREVLEEVGYDISHKIAAAPFAIRRLADSNLGLFLIRGVEANFRFLPQTRNEIRRIKWFPIDSLPCNRNDTSIADFGFNPRGFFMVFPFVRFIKKYTTSVQQAMLNGIQQIWASARVTDGRKRRKRRRKCLTAHPRMDNESLLTISDEESIETSALLKAEQLLHHIQPQKLFCSPKQEEAISNSDSSPETNTTQTNSSVELSMEDYLDTTLALTEETMENELVTECANEVKEALPHRTAPKIRLAKAWQHVSLNWKSVLESLQSVTLESANEEHSSSSPTHQATTLDFFTLSVHMETNMES</sequence>
<keyword evidence="5" id="KW-0963">Cytoplasm</keyword>
<evidence type="ECO:0000256" key="5">
    <source>
        <dbReference type="ARBA" id="ARBA00022490"/>
    </source>
</evidence>
<feature type="domain" description="Rap-GAP" evidence="13">
    <location>
        <begin position="1045"/>
        <end position="1307"/>
    </location>
</feature>
<feature type="compositionally biased region" description="Polar residues" evidence="12">
    <location>
        <begin position="1178"/>
        <end position="1198"/>
    </location>
</feature>
<dbReference type="GO" id="GO:0003723">
    <property type="term" value="F:RNA binding"/>
    <property type="evidence" value="ECO:0007669"/>
    <property type="project" value="UniProtKB-KW"/>
</dbReference>
<dbReference type="SUPFAM" id="SSF111347">
    <property type="entry name" value="Rap/Ran-GAP"/>
    <property type="match status" value="1"/>
</dbReference>
<dbReference type="InterPro" id="IPR035974">
    <property type="entry name" value="Rap/Ran-GAP_sf"/>
</dbReference>
<comment type="cofactor">
    <cofactor evidence="1">
        <name>Mn(2+)</name>
        <dbReference type="ChEBI" id="CHEBI:29035"/>
    </cofactor>
</comment>
<feature type="region of interest" description="Disordered" evidence="12">
    <location>
        <begin position="371"/>
        <end position="404"/>
    </location>
</feature>
<dbReference type="InterPro" id="IPR007722">
    <property type="entry name" value="DCP2_BoxA"/>
</dbReference>
<evidence type="ECO:0000256" key="1">
    <source>
        <dbReference type="ARBA" id="ARBA00001936"/>
    </source>
</evidence>
<keyword evidence="4" id="KW-0343">GTPase activation</keyword>
<evidence type="ECO:0000256" key="9">
    <source>
        <dbReference type="ARBA" id="ARBA00023211"/>
    </source>
</evidence>
<evidence type="ECO:0000256" key="4">
    <source>
        <dbReference type="ARBA" id="ARBA00022468"/>
    </source>
</evidence>
<dbReference type="PROSITE" id="PS50085">
    <property type="entry name" value="RAPGAP"/>
    <property type="match status" value="1"/>
</dbReference>
<evidence type="ECO:0000259" key="13">
    <source>
        <dbReference type="PROSITE" id="PS50085"/>
    </source>
</evidence>
<keyword evidence="7" id="KW-0378">Hydrolase</keyword>
<feature type="domain" description="Nudix hydrolase" evidence="14">
    <location>
        <begin position="1454"/>
        <end position="1584"/>
    </location>
</feature>
<evidence type="ECO:0000256" key="8">
    <source>
        <dbReference type="ARBA" id="ARBA00022884"/>
    </source>
</evidence>
<dbReference type="GO" id="GO:0005737">
    <property type="term" value="C:cytoplasm"/>
    <property type="evidence" value="ECO:0007669"/>
    <property type="project" value="UniProtKB-SubCell"/>
</dbReference>
<keyword evidence="9" id="KW-0464">Manganese</keyword>
<organism evidence="15 16">
    <name type="scientific">Trichuris trichiura</name>
    <name type="common">Whipworm</name>
    <name type="synonym">Trichocephalus trichiurus</name>
    <dbReference type="NCBI Taxonomy" id="36087"/>
    <lineage>
        <taxon>Eukaryota</taxon>
        <taxon>Metazoa</taxon>
        <taxon>Ecdysozoa</taxon>
        <taxon>Nematoda</taxon>
        <taxon>Enoplea</taxon>
        <taxon>Dorylaimia</taxon>
        <taxon>Trichinellida</taxon>
        <taxon>Trichuridae</taxon>
        <taxon>Trichuris</taxon>
    </lineage>
</organism>
<feature type="compositionally biased region" description="Basic and acidic residues" evidence="12">
    <location>
        <begin position="982"/>
        <end position="992"/>
    </location>
</feature>
<dbReference type="GO" id="GO:0140933">
    <property type="term" value="F:5'-(N(7)-methylguanosine 5'-triphospho)-[mRNA] hydrolase activity"/>
    <property type="evidence" value="ECO:0007669"/>
    <property type="project" value="UniProtKB-EC"/>
</dbReference>
<protein>
    <recommendedName>
        <fullName evidence="11">mRNA-decapping enzyme 2</fullName>
    </recommendedName>
</protein>
<dbReference type="GO" id="GO:0000290">
    <property type="term" value="P:deadenylation-dependent decapping of nuclear-transcribed mRNA"/>
    <property type="evidence" value="ECO:0007669"/>
    <property type="project" value="InterPro"/>
</dbReference>
<dbReference type="InterPro" id="IPR044099">
    <property type="entry name" value="Dcp2_NUDIX"/>
</dbReference>
<reference evidence="15" key="2">
    <citation type="submission" date="2014-03" db="EMBL/GenBank/DDBJ databases">
        <title>The whipworm genome and dual-species transcriptomics of an intimate host-pathogen interaction.</title>
        <authorList>
            <person name="Foth B.J."/>
            <person name="Tsai I.J."/>
            <person name="Reid A.J."/>
            <person name="Bancroft A.J."/>
            <person name="Nichol S."/>
            <person name="Tracey A."/>
            <person name="Holroyd N."/>
            <person name="Cotton J.A."/>
            <person name="Stanley E.J."/>
            <person name="Zarowiecki M."/>
            <person name="Liu J.Z."/>
            <person name="Huckvale T."/>
            <person name="Cooper P.J."/>
            <person name="Grencis R.K."/>
            <person name="Berriman M."/>
        </authorList>
    </citation>
    <scope>NUCLEOTIDE SEQUENCE [LARGE SCALE GENOMIC DNA]</scope>
</reference>
<dbReference type="PANTHER" id="PTHR21344:SF1">
    <property type="entry name" value="RAL GTPASE-ACTIVATING PROTEIN SUBUNIT BETA"/>
    <property type="match status" value="1"/>
</dbReference>
<feature type="region of interest" description="Disordered" evidence="12">
    <location>
        <begin position="982"/>
        <end position="1005"/>
    </location>
</feature>
<evidence type="ECO:0000256" key="12">
    <source>
        <dbReference type="SAM" id="MobiDB-lite"/>
    </source>
</evidence>
<proteinExistence type="inferred from homology"/>
<evidence type="ECO:0000256" key="10">
    <source>
        <dbReference type="ARBA" id="ARBA00047661"/>
    </source>
</evidence>
<dbReference type="OrthoDB" id="10009983at2759"/>
<dbReference type="CDD" id="cd03672">
    <property type="entry name" value="NUDIX_Dcp2p_Nudt20"/>
    <property type="match status" value="1"/>
</dbReference>
<feature type="region of interest" description="Disordered" evidence="12">
    <location>
        <begin position="918"/>
        <end position="942"/>
    </location>
</feature>
<dbReference type="Gene3D" id="3.90.79.10">
    <property type="entry name" value="Nucleoside Triphosphate Pyrophosphohydrolase"/>
    <property type="match status" value="1"/>
</dbReference>
<keyword evidence="16" id="KW-1185">Reference proteome</keyword>
<evidence type="ECO:0000259" key="14">
    <source>
        <dbReference type="PROSITE" id="PS51462"/>
    </source>
</evidence>
<evidence type="ECO:0000313" key="16">
    <source>
        <dbReference type="Proteomes" id="UP000030665"/>
    </source>
</evidence>
<name>A0A077YWF3_TRITR</name>
<dbReference type="InterPro" id="IPR000086">
    <property type="entry name" value="NUDIX_hydrolase_dom"/>
</dbReference>
<dbReference type="InterPro" id="IPR039930">
    <property type="entry name" value="RALGAPB"/>
</dbReference>
<dbReference type="InterPro" id="IPR046859">
    <property type="entry name" value="RGPA/RALGAPB_N"/>
</dbReference>
<dbReference type="Pfam" id="PF05026">
    <property type="entry name" value="DCP2"/>
    <property type="match status" value="1"/>
</dbReference>
<dbReference type="SUPFAM" id="SSF55811">
    <property type="entry name" value="Nudix"/>
    <property type="match status" value="1"/>
</dbReference>